<gene>
    <name evidence="1" type="ORF">ENQ77_03430</name>
</gene>
<comment type="caution">
    <text evidence="1">The sequence shown here is derived from an EMBL/GenBank/DDBJ whole genome shotgun (WGS) entry which is preliminary data.</text>
</comment>
<evidence type="ECO:0000313" key="1">
    <source>
        <dbReference type="EMBL" id="HEN27711.1"/>
    </source>
</evidence>
<organism evidence="1">
    <name type="scientific">candidate division WOR-3 bacterium</name>
    <dbReference type="NCBI Taxonomy" id="2052148"/>
    <lineage>
        <taxon>Bacteria</taxon>
        <taxon>Bacteria division WOR-3</taxon>
    </lineage>
</organism>
<dbReference type="InterPro" id="IPR036388">
    <property type="entry name" value="WH-like_DNA-bd_sf"/>
</dbReference>
<accession>A0A7C2P191</accession>
<sequence>MRLSDIERKIVECFKNAESRDLSINEVAKLAGISRITASKYIEVLCARGILVHTRRIGKAKMFKIAPEYEKAKATAESKEEKPTIKVEFLKSFLKYRAGQTVLLEEDEAREYIKSGIAREKKV</sequence>
<dbReference type="SUPFAM" id="SSF46785">
    <property type="entry name" value="Winged helix' DNA-binding domain"/>
    <property type="match status" value="1"/>
</dbReference>
<reference evidence="1" key="1">
    <citation type="journal article" date="2020" name="mSystems">
        <title>Genome- and Community-Level Interaction Insights into Carbon Utilization and Element Cycling Functions of Hydrothermarchaeota in Hydrothermal Sediment.</title>
        <authorList>
            <person name="Zhou Z."/>
            <person name="Liu Y."/>
            <person name="Xu W."/>
            <person name="Pan J."/>
            <person name="Luo Z.H."/>
            <person name="Li M."/>
        </authorList>
    </citation>
    <scope>NUCLEOTIDE SEQUENCE [LARGE SCALE GENOMIC DNA]</scope>
    <source>
        <strain evidence="1">SpSt-34</strain>
    </source>
</reference>
<proteinExistence type="predicted"/>
<dbReference type="Pfam" id="PF13412">
    <property type="entry name" value="HTH_24"/>
    <property type="match status" value="1"/>
</dbReference>
<dbReference type="AlphaFoldDB" id="A0A7C2P191"/>
<dbReference type="InterPro" id="IPR036390">
    <property type="entry name" value="WH_DNA-bd_sf"/>
</dbReference>
<protein>
    <submittedName>
        <fullName evidence="1">Winged helix-turn-helix transcriptional regulator</fullName>
    </submittedName>
</protein>
<dbReference type="EMBL" id="DSOL01000100">
    <property type="protein sequence ID" value="HEN27711.1"/>
    <property type="molecule type" value="Genomic_DNA"/>
</dbReference>
<name>A0A7C2P191_UNCW3</name>
<dbReference type="Gene3D" id="1.10.10.10">
    <property type="entry name" value="Winged helix-like DNA-binding domain superfamily/Winged helix DNA-binding domain"/>
    <property type="match status" value="1"/>
</dbReference>